<feature type="transmembrane region" description="Helical" evidence="6">
    <location>
        <begin position="281"/>
        <end position="310"/>
    </location>
</feature>
<keyword evidence="4 6" id="KW-1133">Transmembrane helix</keyword>
<feature type="transmembrane region" description="Helical" evidence="6">
    <location>
        <begin position="380"/>
        <end position="400"/>
    </location>
</feature>
<dbReference type="Pfam" id="PF02687">
    <property type="entry name" value="FtsX"/>
    <property type="match status" value="1"/>
</dbReference>
<protein>
    <recommendedName>
        <fullName evidence="11">ABC3 transporter permease protein domain-containing protein</fullName>
    </recommendedName>
</protein>
<dbReference type="PANTHER" id="PTHR30287:SF2">
    <property type="entry name" value="BLL1001 PROTEIN"/>
    <property type="match status" value="1"/>
</dbReference>
<feature type="transmembrane region" description="Helical" evidence="6">
    <location>
        <begin position="739"/>
        <end position="762"/>
    </location>
</feature>
<dbReference type="InterPro" id="IPR038766">
    <property type="entry name" value="Membrane_comp_ABC_pdt"/>
</dbReference>
<feature type="transmembrane region" description="Helical" evidence="6">
    <location>
        <begin position="237"/>
        <end position="261"/>
    </location>
</feature>
<feature type="transmembrane region" description="Helical" evidence="6">
    <location>
        <begin position="330"/>
        <end position="349"/>
    </location>
</feature>
<dbReference type="GO" id="GO:0005886">
    <property type="term" value="C:plasma membrane"/>
    <property type="evidence" value="ECO:0007669"/>
    <property type="project" value="UniProtKB-SubCell"/>
</dbReference>
<evidence type="ECO:0008006" key="11">
    <source>
        <dbReference type="Google" id="ProtNLM"/>
    </source>
</evidence>
<evidence type="ECO:0000259" key="8">
    <source>
        <dbReference type="Pfam" id="PF12704"/>
    </source>
</evidence>
<evidence type="ECO:0000256" key="3">
    <source>
        <dbReference type="ARBA" id="ARBA00022692"/>
    </source>
</evidence>
<feature type="domain" description="ABC3 transporter permease C-terminal" evidence="7">
    <location>
        <begin position="240"/>
        <end position="349"/>
    </location>
</feature>
<dbReference type="RefSeq" id="WP_058264936.1">
    <property type="nucleotide sequence ID" value="NZ_FMYN01000001.1"/>
</dbReference>
<keyword evidence="2" id="KW-1003">Cell membrane</keyword>
<dbReference type="OrthoDB" id="2425574at2"/>
<dbReference type="InterPro" id="IPR025857">
    <property type="entry name" value="MacB_PCD"/>
</dbReference>
<gene>
    <name evidence="9" type="ORF">AS033_05880</name>
</gene>
<evidence type="ECO:0000313" key="10">
    <source>
        <dbReference type="Proteomes" id="UP000053797"/>
    </source>
</evidence>
<sequence length="814" mass="90937">MKRQHLFRLSHRLYRKSPMILVTSIGSVMISIGLVLTMVIFLLHNQAAIETDRVQRYGQVDLTVKYTPEDERMDQSVLEKLKKDHDVLGAESIIQTTARVAGQTMADVETIGVHSDALTKSRYHFTNDLKQGEAIVSARLATSLDRSVGQTLRVGEATYRIREILPSAITSEATQDQVLLSYADLKKYHPIETKAVLLNLKKEADLVHYADTLVKANPKLRIELSEGQALSPALNGYIGILSVLILVVSAFILMANFDLYLRKHAVQFAIMRTLGATTRQLFQLFFVQSGLIVLAGTVLTILGSIFFPLLGQLVWSTEGKMIVSLMIEQGAFLMLVTFGSALLILLLLASTAYRKRDVLPLHVLRENLKTASRPTRRKRLVLFSSGLTVSLVLFAEVIASTEGARAIAWLGATVAFLLTMYLATPLLLKGVLHRAEPIVRRLAGPTSFVAFRGVLPQLRKNAWLMLIVQVLMIIVVIGSTFLETVQQNERKYIISQYPTEVVLKSRLDEGSQGDPLQLIRQIETDLPGAKATFLSSRNSLEYQSSQEDVSIEYGVTDYRRLDVLEGEQMSDTEGIIVSRTFAKKHSLQKGDMLPLGRWDGEQERSVSVGQFRIVGIEKKIAPDILVDWRNEQLRQPSDHILNVFIDVPSELKKAQVTTTLLEITESYPTLQVNRLSDALLDAEQQTTERWFVFLIALVVMSGSVWFGLANALLSFVSGKRGEYALLRTIALTRNKLRQLTLIQMLLFVGSGITFGLISGLGATFFMTRIDDTGAFYFNVSTITGTIVSLIVLVLSIAWFVTRRKQENLVHELKQ</sequence>
<feature type="transmembrane region" description="Helical" evidence="6">
    <location>
        <begin position="462"/>
        <end position="482"/>
    </location>
</feature>
<dbReference type="InterPro" id="IPR003838">
    <property type="entry name" value="ABC3_permease_C"/>
</dbReference>
<dbReference type="EMBL" id="LNQL01000001">
    <property type="protein sequence ID" value="KSU50908.1"/>
    <property type="molecule type" value="Genomic_DNA"/>
</dbReference>
<feature type="transmembrane region" description="Helical" evidence="6">
    <location>
        <begin position="406"/>
        <end position="428"/>
    </location>
</feature>
<comment type="caution">
    <text evidence="9">The sequence shown here is derived from an EMBL/GenBank/DDBJ whole genome shotgun (WGS) entry which is preliminary data.</text>
</comment>
<feature type="transmembrane region" description="Helical" evidence="6">
    <location>
        <begin position="774"/>
        <end position="800"/>
    </location>
</feature>
<feature type="transmembrane region" description="Helical" evidence="6">
    <location>
        <begin position="690"/>
        <end position="718"/>
    </location>
</feature>
<evidence type="ECO:0000256" key="2">
    <source>
        <dbReference type="ARBA" id="ARBA00022475"/>
    </source>
</evidence>
<evidence type="ECO:0000256" key="4">
    <source>
        <dbReference type="ARBA" id="ARBA00022989"/>
    </source>
</evidence>
<dbReference type="AlphaFoldDB" id="A0A0V8GKZ2"/>
<feature type="domain" description="MacB-like periplasmic core" evidence="8">
    <location>
        <begin position="24"/>
        <end position="206"/>
    </location>
</feature>
<evidence type="ECO:0000256" key="6">
    <source>
        <dbReference type="SAM" id="Phobius"/>
    </source>
</evidence>
<dbReference type="Proteomes" id="UP000053797">
    <property type="component" value="Unassembled WGS sequence"/>
</dbReference>
<keyword evidence="3 6" id="KW-0812">Transmembrane</keyword>
<evidence type="ECO:0000256" key="1">
    <source>
        <dbReference type="ARBA" id="ARBA00004651"/>
    </source>
</evidence>
<keyword evidence="5 6" id="KW-0472">Membrane</keyword>
<dbReference type="PANTHER" id="PTHR30287">
    <property type="entry name" value="MEMBRANE COMPONENT OF PREDICTED ABC SUPERFAMILY METABOLITE UPTAKE TRANSPORTER"/>
    <property type="match status" value="1"/>
</dbReference>
<evidence type="ECO:0000259" key="7">
    <source>
        <dbReference type="Pfam" id="PF02687"/>
    </source>
</evidence>
<reference evidence="9 10" key="1">
    <citation type="journal article" date="2015" name="Int. J. Syst. Evol. Microbiol.">
        <title>Exiguobacterium enclense sp. nov., isolated from sediment.</title>
        <authorList>
            <person name="Dastager S.G."/>
            <person name="Mawlankar R."/>
            <person name="Sonalkar V.V."/>
            <person name="Thorat M.N."/>
            <person name="Mual P."/>
            <person name="Verma A."/>
            <person name="Krishnamurthi S."/>
            <person name="Tang S.K."/>
            <person name="Li W.J."/>
        </authorList>
    </citation>
    <scope>NUCLEOTIDE SEQUENCE [LARGE SCALE GENOMIC DNA]</scope>
    <source>
        <strain evidence="9 10">NIO-1109</strain>
    </source>
</reference>
<comment type="subcellular location">
    <subcellularLocation>
        <location evidence="1">Cell membrane</location>
        <topology evidence="1">Multi-pass membrane protein</topology>
    </subcellularLocation>
</comment>
<feature type="transmembrane region" description="Helical" evidence="6">
    <location>
        <begin position="20"/>
        <end position="43"/>
    </location>
</feature>
<evidence type="ECO:0000256" key="5">
    <source>
        <dbReference type="ARBA" id="ARBA00023136"/>
    </source>
</evidence>
<organism evidence="9 10">
    <name type="scientific">Exiguobacterium indicum</name>
    <dbReference type="NCBI Taxonomy" id="296995"/>
    <lineage>
        <taxon>Bacteria</taxon>
        <taxon>Bacillati</taxon>
        <taxon>Bacillota</taxon>
        <taxon>Bacilli</taxon>
        <taxon>Bacillales</taxon>
        <taxon>Bacillales Family XII. Incertae Sedis</taxon>
        <taxon>Exiguobacterium</taxon>
    </lineage>
</organism>
<proteinExistence type="predicted"/>
<accession>A0A0V8GKZ2</accession>
<evidence type="ECO:0000313" key="9">
    <source>
        <dbReference type="EMBL" id="KSU50908.1"/>
    </source>
</evidence>
<dbReference type="Pfam" id="PF12704">
    <property type="entry name" value="MacB_PCD"/>
    <property type="match status" value="1"/>
</dbReference>
<name>A0A0V8GKZ2_9BACL</name>